<proteinExistence type="predicted"/>
<evidence type="ECO:0000256" key="5">
    <source>
        <dbReference type="ARBA" id="ARBA00023136"/>
    </source>
</evidence>
<evidence type="ECO:0000256" key="3">
    <source>
        <dbReference type="ARBA" id="ARBA00022676"/>
    </source>
</evidence>
<sequence length="400" mass="47675">MKYLHFMMDQFYSREFIELIQSNFDIGEHQFILIKKKHKKSYTHPEKYPNIKIFTISREKKVFEFAISHIKFFTKEYLSIRKLMRQAKNIFIHNLTEEITGILFGFKGKARILWVIWGTDLYDYIPIDMYDRYTLELVDKLDNKLKSMLIRFYYSFFHAIRKIVIKRLDYVISAHQGDIRLFKKYYKTKAECISKNIYQNLVDFEKIDKDINFENEIYKFKKKGDKLLLLGNSGSPSNNHLDLMIRLSEMKKQNFKIICPLSYGPPIYINKIVEKGKILFGERFIPLLEFLAPDVYFFFLKQIDLAVMYHNRQQGMGTIHILVYLGKPICMKKTSGFFHLIKKNTHIFSVNDLEKLMLSDIGLTRAMCEHNKKIALHELYSKKSVVSSIERLFCLLDKDK</sequence>
<reference evidence="6" key="1">
    <citation type="journal article" date="2015" name="Nature">
        <title>Complex archaea that bridge the gap between prokaryotes and eukaryotes.</title>
        <authorList>
            <person name="Spang A."/>
            <person name="Saw J.H."/>
            <person name="Jorgensen S.L."/>
            <person name="Zaremba-Niedzwiedzka K."/>
            <person name="Martijn J."/>
            <person name="Lind A.E."/>
            <person name="van Eijk R."/>
            <person name="Schleper C."/>
            <person name="Guy L."/>
            <person name="Ettema T.J."/>
        </authorList>
    </citation>
    <scope>NUCLEOTIDE SEQUENCE</scope>
</reference>
<keyword evidence="3" id="KW-0328">Glycosyltransferase</keyword>
<evidence type="ECO:0000256" key="1">
    <source>
        <dbReference type="ARBA" id="ARBA00022475"/>
    </source>
</evidence>
<dbReference type="GO" id="GO:0008417">
    <property type="term" value="F:fucosyltransferase activity"/>
    <property type="evidence" value="ECO:0007669"/>
    <property type="project" value="InterPro"/>
</dbReference>
<dbReference type="Pfam" id="PF07429">
    <property type="entry name" value="Glyco_transf_56"/>
    <property type="match status" value="1"/>
</dbReference>
<keyword evidence="2" id="KW-0997">Cell inner membrane</keyword>
<keyword evidence="5" id="KW-0472">Membrane</keyword>
<dbReference type="InterPro" id="IPR009993">
    <property type="entry name" value="WecF"/>
</dbReference>
<protein>
    <recommendedName>
        <fullName evidence="7">4-alpha-L-fucosyltransferase glycosyl transferase group 56</fullName>
    </recommendedName>
</protein>
<evidence type="ECO:0008006" key="7">
    <source>
        <dbReference type="Google" id="ProtNLM"/>
    </source>
</evidence>
<accession>A0A0F9U9Y5</accession>
<keyword evidence="4" id="KW-0808">Transferase</keyword>
<gene>
    <name evidence="6" type="ORF">LCGC14_0555390</name>
</gene>
<name>A0A0F9U9Y5_9ZZZZ</name>
<keyword evidence="1" id="KW-1003">Cell membrane</keyword>
<dbReference type="GO" id="GO:0009246">
    <property type="term" value="P:enterobacterial common antigen biosynthetic process"/>
    <property type="evidence" value="ECO:0007669"/>
    <property type="project" value="InterPro"/>
</dbReference>
<organism evidence="6">
    <name type="scientific">marine sediment metagenome</name>
    <dbReference type="NCBI Taxonomy" id="412755"/>
    <lineage>
        <taxon>unclassified sequences</taxon>
        <taxon>metagenomes</taxon>
        <taxon>ecological metagenomes</taxon>
    </lineage>
</organism>
<evidence type="ECO:0000256" key="4">
    <source>
        <dbReference type="ARBA" id="ARBA00022679"/>
    </source>
</evidence>
<dbReference type="AlphaFoldDB" id="A0A0F9U9Y5"/>
<dbReference type="EMBL" id="LAZR01000776">
    <property type="protein sequence ID" value="KKN58106.1"/>
    <property type="molecule type" value="Genomic_DNA"/>
</dbReference>
<evidence type="ECO:0000256" key="2">
    <source>
        <dbReference type="ARBA" id="ARBA00022519"/>
    </source>
</evidence>
<comment type="caution">
    <text evidence="6">The sequence shown here is derived from an EMBL/GenBank/DDBJ whole genome shotgun (WGS) entry which is preliminary data.</text>
</comment>
<evidence type="ECO:0000313" key="6">
    <source>
        <dbReference type="EMBL" id="KKN58106.1"/>
    </source>
</evidence>